<evidence type="ECO:0000313" key="6">
    <source>
        <dbReference type="EMBL" id="SVB69780.1"/>
    </source>
</evidence>
<evidence type="ECO:0000256" key="4">
    <source>
        <dbReference type="ARBA" id="ARBA00022840"/>
    </source>
</evidence>
<dbReference type="PROSITE" id="PS50893">
    <property type="entry name" value="ABC_TRANSPORTER_2"/>
    <property type="match status" value="1"/>
</dbReference>
<evidence type="ECO:0000259" key="5">
    <source>
        <dbReference type="PROSITE" id="PS50893"/>
    </source>
</evidence>
<protein>
    <recommendedName>
        <fullName evidence="5">ABC transporter domain-containing protein</fullName>
    </recommendedName>
</protein>
<feature type="domain" description="ABC transporter" evidence="5">
    <location>
        <begin position="2"/>
        <end position="231"/>
    </location>
</feature>
<dbReference type="GO" id="GO:0005524">
    <property type="term" value="F:ATP binding"/>
    <property type="evidence" value="ECO:0007669"/>
    <property type="project" value="UniProtKB-KW"/>
</dbReference>
<keyword evidence="2" id="KW-0813">Transport</keyword>
<organism evidence="6">
    <name type="scientific">marine metagenome</name>
    <dbReference type="NCBI Taxonomy" id="408172"/>
    <lineage>
        <taxon>unclassified sequences</taxon>
        <taxon>metagenomes</taxon>
        <taxon>ecological metagenomes</taxon>
    </lineage>
</organism>
<dbReference type="InterPro" id="IPR003593">
    <property type="entry name" value="AAA+_ATPase"/>
</dbReference>
<dbReference type="GO" id="GO:0016887">
    <property type="term" value="F:ATP hydrolysis activity"/>
    <property type="evidence" value="ECO:0007669"/>
    <property type="project" value="InterPro"/>
</dbReference>
<evidence type="ECO:0000256" key="3">
    <source>
        <dbReference type="ARBA" id="ARBA00022741"/>
    </source>
</evidence>
<accession>A0A382G3D5</accession>
<keyword evidence="3" id="KW-0547">Nucleotide-binding</keyword>
<dbReference type="EMBL" id="UINC01053359">
    <property type="protein sequence ID" value="SVB69780.1"/>
    <property type="molecule type" value="Genomic_DNA"/>
</dbReference>
<evidence type="ECO:0000256" key="2">
    <source>
        <dbReference type="ARBA" id="ARBA00022448"/>
    </source>
</evidence>
<evidence type="ECO:0000256" key="1">
    <source>
        <dbReference type="ARBA" id="ARBA00005417"/>
    </source>
</evidence>
<dbReference type="PANTHER" id="PTHR43335">
    <property type="entry name" value="ABC TRANSPORTER, ATP-BINDING PROTEIN"/>
    <property type="match status" value="1"/>
</dbReference>
<comment type="similarity">
    <text evidence="1">Belongs to the ABC transporter superfamily.</text>
</comment>
<name>A0A382G3D5_9ZZZZ</name>
<dbReference type="Gene3D" id="3.40.50.300">
    <property type="entry name" value="P-loop containing nucleotide triphosphate hydrolases"/>
    <property type="match status" value="1"/>
</dbReference>
<proteinExistence type="inferred from homology"/>
<dbReference type="SMART" id="SM00382">
    <property type="entry name" value="AAA"/>
    <property type="match status" value="1"/>
</dbReference>
<dbReference type="AlphaFoldDB" id="A0A382G3D5"/>
<dbReference type="InterPro" id="IPR027417">
    <property type="entry name" value="P-loop_NTPase"/>
</dbReference>
<sequence length="315" mass="35012">MIRIDSLSKEFGAVKAVRSISFSLNDGEIVGFLGANGAGKSTTLKMMTGYLTPTAGNVYVDDQNIIDNSLDIQKQIGYLPELNPLYSEMKVHEYLKFHAEIRHIIGDKFNKALKRVVGECGLQGVVHRTIGNCSKGYKQRIGLAAAMIHDPKILILDEPVSGLDPNQIVEIRELIKKLGKEKLVIMSSHILQEIQATVDRIIIIHEGKIVADGTSEELISDSKGMTQLQLEISGSEENDIQDMKAVIPSITVHSINKDEPLVKVILEYQNTVDPRKDVFNYAVEKGWIMTEMSASKRNLEDIFRHLTTNGDVENA</sequence>
<dbReference type="PANTHER" id="PTHR43335:SF4">
    <property type="entry name" value="ABC TRANSPORTER, ATP-BINDING PROTEIN"/>
    <property type="match status" value="1"/>
</dbReference>
<keyword evidence="4" id="KW-0067">ATP-binding</keyword>
<reference evidence="6" key="1">
    <citation type="submission" date="2018-05" db="EMBL/GenBank/DDBJ databases">
        <authorList>
            <person name="Lanie J.A."/>
            <person name="Ng W.-L."/>
            <person name="Kazmierczak K.M."/>
            <person name="Andrzejewski T.M."/>
            <person name="Davidsen T.M."/>
            <person name="Wayne K.J."/>
            <person name="Tettelin H."/>
            <person name="Glass J.I."/>
            <person name="Rusch D."/>
            <person name="Podicherti R."/>
            <person name="Tsui H.-C.T."/>
            <person name="Winkler M.E."/>
        </authorList>
    </citation>
    <scope>NUCLEOTIDE SEQUENCE</scope>
</reference>
<dbReference type="SUPFAM" id="SSF52540">
    <property type="entry name" value="P-loop containing nucleoside triphosphate hydrolases"/>
    <property type="match status" value="1"/>
</dbReference>
<dbReference type="CDD" id="cd03230">
    <property type="entry name" value="ABC_DR_subfamily_A"/>
    <property type="match status" value="1"/>
</dbReference>
<dbReference type="InterPro" id="IPR003439">
    <property type="entry name" value="ABC_transporter-like_ATP-bd"/>
</dbReference>
<gene>
    <name evidence="6" type="ORF">METZ01_LOCUS222634</name>
</gene>
<dbReference type="Pfam" id="PF00005">
    <property type="entry name" value="ABC_tran"/>
    <property type="match status" value="1"/>
</dbReference>